<dbReference type="EMBL" id="BMAT01013690">
    <property type="protein sequence ID" value="GFS18354.1"/>
    <property type="molecule type" value="Genomic_DNA"/>
</dbReference>
<dbReference type="InterPro" id="IPR038729">
    <property type="entry name" value="Rad50/SbcC_AAA"/>
</dbReference>
<dbReference type="GO" id="GO:0007004">
    <property type="term" value="P:telomere maintenance via telomerase"/>
    <property type="evidence" value="ECO:0007669"/>
    <property type="project" value="TreeGrafter"/>
</dbReference>
<evidence type="ECO:0000313" key="11">
    <source>
        <dbReference type="EMBL" id="GFS18354.1"/>
    </source>
</evidence>
<dbReference type="GO" id="GO:0003691">
    <property type="term" value="F:double-stranded telomeric DNA binding"/>
    <property type="evidence" value="ECO:0007669"/>
    <property type="project" value="TreeGrafter"/>
</dbReference>
<comment type="subcellular location">
    <subcellularLocation>
        <location evidence="3">Chromosome</location>
    </subcellularLocation>
    <subcellularLocation>
        <location evidence="2">Nucleus</location>
    </subcellularLocation>
</comment>
<comment type="similarity">
    <text evidence="4">Belongs to the SMC family. RAD50 subfamily.</text>
</comment>
<dbReference type="Gene3D" id="3.40.50.300">
    <property type="entry name" value="P-loop containing nucleotide triphosphate hydrolases"/>
    <property type="match status" value="1"/>
</dbReference>
<comment type="cofactor">
    <cofactor evidence="1">
        <name>Zn(2+)</name>
        <dbReference type="ChEBI" id="CHEBI:29105"/>
    </cofactor>
</comment>
<dbReference type="GO" id="GO:0070192">
    <property type="term" value="P:chromosome organization involved in meiotic cell cycle"/>
    <property type="evidence" value="ECO:0007669"/>
    <property type="project" value="TreeGrafter"/>
</dbReference>
<sequence length="174" mass="18833">MSTISQLGILGIRSFGPDAADMQHVKFFKPLTLILGPNGTGKTTIIECLKYAATGDMPPGSKGASGGNFVHDPKLAKEREIKAQVKLMIKDITGATCVVERSMVSRVKDGKFSADPRNSAVAKYSRNPLRGSRQIPVIELQTAVCRANRKLACWLMKNEIGGRHGYSLICSEAK</sequence>
<dbReference type="Proteomes" id="UP000762676">
    <property type="component" value="Unassembled WGS sequence"/>
</dbReference>
<dbReference type="GO" id="GO:0006302">
    <property type="term" value="P:double-strand break repair"/>
    <property type="evidence" value="ECO:0007669"/>
    <property type="project" value="InterPro"/>
</dbReference>
<evidence type="ECO:0000256" key="8">
    <source>
        <dbReference type="ARBA" id="ARBA00023242"/>
    </source>
</evidence>
<name>A0AAV4J8N3_9GAST</name>
<dbReference type="GO" id="GO:0016887">
    <property type="term" value="F:ATP hydrolysis activity"/>
    <property type="evidence" value="ECO:0007669"/>
    <property type="project" value="InterPro"/>
</dbReference>
<comment type="caution">
    <text evidence="11">The sequence shown here is derived from an EMBL/GenBank/DDBJ whole genome shotgun (WGS) entry which is preliminary data.</text>
</comment>
<dbReference type="PANTHER" id="PTHR18867">
    <property type="entry name" value="RAD50"/>
    <property type="match status" value="1"/>
</dbReference>
<dbReference type="GO" id="GO:0030870">
    <property type="term" value="C:Mre11 complex"/>
    <property type="evidence" value="ECO:0007669"/>
    <property type="project" value="TreeGrafter"/>
</dbReference>
<proteinExistence type="inferred from homology"/>
<evidence type="ECO:0000256" key="5">
    <source>
        <dbReference type="ARBA" id="ARBA00022454"/>
    </source>
</evidence>
<evidence type="ECO:0000256" key="7">
    <source>
        <dbReference type="ARBA" id="ARBA00022833"/>
    </source>
</evidence>
<keyword evidence="5" id="KW-0158">Chromosome</keyword>
<organism evidence="11 12">
    <name type="scientific">Elysia marginata</name>
    <dbReference type="NCBI Taxonomy" id="1093978"/>
    <lineage>
        <taxon>Eukaryota</taxon>
        <taxon>Metazoa</taxon>
        <taxon>Spiralia</taxon>
        <taxon>Lophotrochozoa</taxon>
        <taxon>Mollusca</taxon>
        <taxon>Gastropoda</taxon>
        <taxon>Heterobranchia</taxon>
        <taxon>Euthyneura</taxon>
        <taxon>Panpulmonata</taxon>
        <taxon>Sacoglossa</taxon>
        <taxon>Placobranchoidea</taxon>
        <taxon>Plakobranchidae</taxon>
        <taxon>Elysia</taxon>
    </lineage>
</organism>
<accession>A0AAV4J8N3</accession>
<dbReference type="Pfam" id="PF13476">
    <property type="entry name" value="AAA_23"/>
    <property type="match status" value="1"/>
</dbReference>
<keyword evidence="7" id="KW-0862">Zinc</keyword>
<evidence type="ECO:0000256" key="2">
    <source>
        <dbReference type="ARBA" id="ARBA00004123"/>
    </source>
</evidence>
<keyword evidence="12" id="KW-1185">Reference proteome</keyword>
<dbReference type="GO" id="GO:0000722">
    <property type="term" value="P:telomere maintenance via recombination"/>
    <property type="evidence" value="ECO:0007669"/>
    <property type="project" value="TreeGrafter"/>
</dbReference>
<dbReference type="GO" id="GO:0046872">
    <property type="term" value="F:metal ion binding"/>
    <property type="evidence" value="ECO:0007669"/>
    <property type="project" value="UniProtKB-KW"/>
</dbReference>
<reference evidence="11 12" key="1">
    <citation type="journal article" date="2021" name="Elife">
        <title>Chloroplast acquisition without the gene transfer in kleptoplastic sea slugs, Plakobranchus ocellatus.</title>
        <authorList>
            <person name="Maeda T."/>
            <person name="Takahashi S."/>
            <person name="Yoshida T."/>
            <person name="Shimamura S."/>
            <person name="Takaki Y."/>
            <person name="Nagai Y."/>
            <person name="Toyoda A."/>
            <person name="Suzuki Y."/>
            <person name="Arimoto A."/>
            <person name="Ishii H."/>
            <person name="Satoh N."/>
            <person name="Nishiyama T."/>
            <person name="Hasebe M."/>
            <person name="Maruyama T."/>
            <person name="Minagawa J."/>
            <person name="Obokata J."/>
            <person name="Shigenobu S."/>
        </authorList>
    </citation>
    <scope>NUCLEOTIDE SEQUENCE [LARGE SCALE GENOMIC DNA]</scope>
</reference>
<dbReference type="GO" id="GO:0051880">
    <property type="term" value="F:G-quadruplex DNA binding"/>
    <property type="evidence" value="ECO:0007669"/>
    <property type="project" value="TreeGrafter"/>
</dbReference>
<dbReference type="GO" id="GO:0000794">
    <property type="term" value="C:condensed nuclear chromosome"/>
    <property type="evidence" value="ECO:0007669"/>
    <property type="project" value="TreeGrafter"/>
</dbReference>
<evidence type="ECO:0000313" key="12">
    <source>
        <dbReference type="Proteomes" id="UP000762676"/>
    </source>
</evidence>
<feature type="domain" description="Rad50/SbcC-type AAA" evidence="10">
    <location>
        <begin position="7"/>
        <end position="102"/>
    </location>
</feature>
<comment type="catalytic activity">
    <reaction evidence="9">
        <text>ATP + H2O = ADP + phosphate + H(+)</text>
        <dbReference type="Rhea" id="RHEA:13065"/>
        <dbReference type="ChEBI" id="CHEBI:15377"/>
        <dbReference type="ChEBI" id="CHEBI:15378"/>
        <dbReference type="ChEBI" id="CHEBI:30616"/>
        <dbReference type="ChEBI" id="CHEBI:43474"/>
        <dbReference type="ChEBI" id="CHEBI:456216"/>
    </reaction>
</comment>
<dbReference type="InterPro" id="IPR027417">
    <property type="entry name" value="P-loop_NTPase"/>
</dbReference>
<protein>
    <submittedName>
        <fullName evidence="11">DNA repair protein RAD50</fullName>
    </submittedName>
</protein>
<gene>
    <name evidence="11" type="ORF">ElyMa_006845200</name>
</gene>
<evidence type="ECO:0000259" key="10">
    <source>
        <dbReference type="Pfam" id="PF13476"/>
    </source>
</evidence>
<dbReference type="AlphaFoldDB" id="A0AAV4J8N3"/>
<keyword evidence="6" id="KW-0479">Metal-binding</keyword>
<dbReference type="SUPFAM" id="SSF52540">
    <property type="entry name" value="P-loop containing nucleoside triphosphate hydrolases"/>
    <property type="match status" value="1"/>
</dbReference>
<evidence type="ECO:0000256" key="9">
    <source>
        <dbReference type="ARBA" id="ARBA00049360"/>
    </source>
</evidence>
<evidence type="ECO:0000256" key="1">
    <source>
        <dbReference type="ARBA" id="ARBA00001947"/>
    </source>
</evidence>
<dbReference type="GO" id="GO:0043047">
    <property type="term" value="F:single-stranded telomeric DNA binding"/>
    <property type="evidence" value="ECO:0007669"/>
    <property type="project" value="TreeGrafter"/>
</dbReference>
<keyword evidence="8" id="KW-0539">Nucleus</keyword>
<dbReference type="PANTHER" id="PTHR18867:SF12">
    <property type="entry name" value="DNA REPAIR PROTEIN RAD50"/>
    <property type="match status" value="1"/>
</dbReference>
<evidence type="ECO:0000256" key="3">
    <source>
        <dbReference type="ARBA" id="ARBA00004286"/>
    </source>
</evidence>
<evidence type="ECO:0000256" key="6">
    <source>
        <dbReference type="ARBA" id="ARBA00022723"/>
    </source>
</evidence>
<evidence type="ECO:0000256" key="4">
    <source>
        <dbReference type="ARBA" id="ARBA00009439"/>
    </source>
</evidence>